<evidence type="ECO:0000259" key="7">
    <source>
        <dbReference type="Pfam" id="PF12734"/>
    </source>
</evidence>
<protein>
    <recommendedName>
        <fullName evidence="7">Cysteine-rich transmembrane domain-containing protein</fullName>
    </recommendedName>
</protein>
<dbReference type="AlphaFoldDB" id="A0AAN9M373"/>
<dbReference type="EMBL" id="JAYMYR010000008">
    <property type="protein sequence ID" value="KAK7347385.1"/>
    <property type="molecule type" value="Genomic_DNA"/>
</dbReference>
<evidence type="ECO:0000256" key="5">
    <source>
        <dbReference type="ARBA" id="ARBA00023136"/>
    </source>
</evidence>
<name>A0AAN9M373_PHACN</name>
<dbReference type="GO" id="GO:0005886">
    <property type="term" value="C:plasma membrane"/>
    <property type="evidence" value="ECO:0007669"/>
    <property type="project" value="InterPro"/>
</dbReference>
<comment type="caution">
    <text evidence="8">The sequence shown here is derived from an EMBL/GenBank/DDBJ whole genome shotgun (WGS) entry which is preliminary data.</text>
</comment>
<accession>A0AAN9M373</accession>
<feature type="domain" description="Cysteine-rich transmembrane" evidence="7">
    <location>
        <begin position="44"/>
        <end position="70"/>
    </location>
</feature>
<feature type="region of interest" description="Disordered" evidence="6">
    <location>
        <begin position="1"/>
        <end position="34"/>
    </location>
</feature>
<comment type="similarity">
    <text evidence="2">Belongs to the CYSTM1 family.</text>
</comment>
<feature type="compositionally biased region" description="Polar residues" evidence="6">
    <location>
        <begin position="1"/>
        <end position="12"/>
    </location>
</feature>
<evidence type="ECO:0000313" key="8">
    <source>
        <dbReference type="EMBL" id="KAK7347385.1"/>
    </source>
</evidence>
<gene>
    <name evidence="8" type="ORF">VNO80_21915</name>
</gene>
<keyword evidence="3" id="KW-0812">Transmembrane</keyword>
<evidence type="ECO:0000313" key="9">
    <source>
        <dbReference type="Proteomes" id="UP001374584"/>
    </source>
</evidence>
<evidence type="ECO:0000256" key="2">
    <source>
        <dbReference type="ARBA" id="ARBA00009444"/>
    </source>
</evidence>
<proteinExistence type="inferred from homology"/>
<evidence type="ECO:0000256" key="6">
    <source>
        <dbReference type="SAM" id="MobiDB-lite"/>
    </source>
</evidence>
<dbReference type="Proteomes" id="UP001374584">
    <property type="component" value="Unassembled WGS sequence"/>
</dbReference>
<keyword evidence="4" id="KW-1133">Transmembrane helix</keyword>
<dbReference type="Pfam" id="PF12734">
    <property type="entry name" value="CYSTM"/>
    <property type="match status" value="1"/>
</dbReference>
<dbReference type="InterPro" id="IPR028144">
    <property type="entry name" value="CYSTM_dom"/>
</dbReference>
<keyword evidence="9" id="KW-1185">Reference proteome</keyword>
<comment type="subcellular location">
    <subcellularLocation>
        <location evidence="1">Membrane</location>
        <topology evidence="1">Single-pass membrane protein</topology>
    </subcellularLocation>
</comment>
<sequence length="70" mass="7638">MSHGQNQPQVWNSGVADESKDTAPGPYQVPPPPPVITIENTVEETKFKGDGFWRGCCAGICCYCCLDICF</sequence>
<dbReference type="InterPro" id="IPR044850">
    <property type="entry name" value="WIH1-like"/>
</dbReference>
<dbReference type="PANTHER" id="PTHR31568">
    <property type="entry name" value="RCG49325, ISOFORM CRA_A"/>
    <property type="match status" value="1"/>
</dbReference>
<evidence type="ECO:0000256" key="3">
    <source>
        <dbReference type="ARBA" id="ARBA00022692"/>
    </source>
</evidence>
<dbReference type="PANTHER" id="PTHR31568:SF131">
    <property type="entry name" value="CYSTEINE-RICH TRANSMEMBRANE CYSTM DOMAIN-CONTAINING PROTEIN-RELATED"/>
    <property type="match status" value="1"/>
</dbReference>
<reference evidence="8 9" key="1">
    <citation type="submission" date="2024-01" db="EMBL/GenBank/DDBJ databases">
        <title>The genomes of 5 underutilized Papilionoideae crops provide insights into root nodulation and disease resistanc.</title>
        <authorList>
            <person name="Jiang F."/>
        </authorList>
    </citation>
    <scope>NUCLEOTIDE SEQUENCE [LARGE SCALE GENOMIC DNA]</scope>
    <source>
        <strain evidence="8">JINMINGXINNONG_FW02</strain>
        <tissue evidence="8">Leaves</tissue>
    </source>
</reference>
<evidence type="ECO:0000256" key="4">
    <source>
        <dbReference type="ARBA" id="ARBA00022989"/>
    </source>
</evidence>
<keyword evidence="5" id="KW-0472">Membrane</keyword>
<organism evidence="8 9">
    <name type="scientific">Phaseolus coccineus</name>
    <name type="common">Scarlet runner bean</name>
    <name type="synonym">Phaseolus multiflorus</name>
    <dbReference type="NCBI Taxonomy" id="3886"/>
    <lineage>
        <taxon>Eukaryota</taxon>
        <taxon>Viridiplantae</taxon>
        <taxon>Streptophyta</taxon>
        <taxon>Embryophyta</taxon>
        <taxon>Tracheophyta</taxon>
        <taxon>Spermatophyta</taxon>
        <taxon>Magnoliopsida</taxon>
        <taxon>eudicotyledons</taxon>
        <taxon>Gunneridae</taxon>
        <taxon>Pentapetalae</taxon>
        <taxon>rosids</taxon>
        <taxon>fabids</taxon>
        <taxon>Fabales</taxon>
        <taxon>Fabaceae</taxon>
        <taxon>Papilionoideae</taxon>
        <taxon>50 kb inversion clade</taxon>
        <taxon>NPAAA clade</taxon>
        <taxon>indigoferoid/millettioid clade</taxon>
        <taxon>Phaseoleae</taxon>
        <taxon>Phaseolus</taxon>
    </lineage>
</organism>
<evidence type="ECO:0000256" key="1">
    <source>
        <dbReference type="ARBA" id="ARBA00004167"/>
    </source>
</evidence>